<reference evidence="2 3" key="1">
    <citation type="submission" date="2013-06" db="EMBL/GenBank/DDBJ databases">
        <title>Whole genome shotgun sequence of Bacillus selenatarsenatis SF-1.</title>
        <authorList>
            <person name="Kuroda M."/>
            <person name="Sei K."/>
            <person name="Yamashita M."/>
            <person name="Ike M."/>
        </authorList>
    </citation>
    <scope>NUCLEOTIDE SEQUENCE [LARGE SCALE GENOMIC DNA]</scope>
    <source>
        <strain evidence="2 3">SF-1</strain>
    </source>
</reference>
<dbReference type="STRING" id="1321606.SAMD00020551_4109"/>
<evidence type="ECO:0000256" key="1">
    <source>
        <dbReference type="SAM" id="MobiDB-lite"/>
    </source>
</evidence>
<protein>
    <submittedName>
        <fullName evidence="2">Uncharacterized protein</fullName>
    </submittedName>
</protein>
<accession>A0A0A8X7R7</accession>
<sequence length="40" mass="4403">MKNKGSCQNTRGIKTAFEKDHGNLSKSKLIKPKITDGAEK</sequence>
<feature type="compositionally biased region" description="Polar residues" evidence="1">
    <location>
        <begin position="1"/>
        <end position="12"/>
    </location>
</feature>
<gene>
    <name evidence="2" type="ORF">SAMD00020551_4109</name>
</gene>
<dbReference type="AlphaFoldDB" id="A0A0A8X7R7"/>
<keyword evidence="3" id="KW-1185">Reference proteome</keyword>
<evidence type="ECO:0000313" key="2">
    <source>
        <dbReference type="EMBL" id="GAM15938.1"/>
    </source>
</evidence>
<proteinExistence type="predicted"/>
<evidence type="ECO:0000313" key="3">
    <source>
        <dbReference type="Proteomes" id="UP000031014"/>
    </source>
</evidence>
<organism evidence="2 3">
    <name type="scientific">Mesobacillus selenatarsenatis (strain DSM 18680 / JCM 14380 / FERM P-15431 / SF-1)</name>
    <dbReference type="NCBI Taxonomy" id="1321606"/>
    <lineage>
        <taxon>Bacteria</taxon>
        <taxon>Bacillati</taxon>
        <taxon>Bacillota</taxon>
        <taxon>Bacilli</taxon>
        <taxon>Bacillales</taxon>
        <taxon>Bacillaceae</taxon>
        <taxon>Mesobacillus</taxon>
    </lineage>
</organism>
<comment type="caution">
    <text evidence="2">The sequence shown here is derived from an EMBL/GenBank/DDBJ whole genome shotgun (WGS) entry which is preliminary data.</text>
</comment>
<name>A0A0A8X7R7_MESS1</name>
<dbReference type="Proteomes" id="UP000031014">
    <property type="component" value="Unassembled WGS sequence"/>
</dbReference>
<dbReference type="EMBL" id="BASE01000101">
    <property type="protein sequence ID" value="GAM15938.1"/>
    <property type="molecule type" value="Genomic_DNA"/>
</dbReference>
<feature type="region of interest" description="Disordered" evidence="1">
    <location>
        <begin position="1"/>
        <end position="40"/>
    </location>
</feature>